<proteinExistence type="predicted"/>
<accession>A0AAD9PS07</accession>
<gene>
    <name evidence="1" type="ORF">P5673_032375</name>
</gene>
<keyword evidence="2" id="KW-1185">Reference proteome</keyword>
<name>A0AAD9PS07_ACRCE</name>
<dbReference type="PANTHER" id="PTHR33198:SF20">
    <property type="entry name" value="RETROTRANSPOSON GAG DOMAIN-CONTAINING PROTEIN"/>
    <property type="match status" value="1"/>
</dbReference>
<protein>
    <submittedName>
        <fullName evidence="1">Uncharacterized protein</fullName>
    </submittedName>
</protein>
<evidence type="ECO:0000313" key="1">
    <source>
        <dbReference type="EMBL" id="KAK2547630.1"/>
    </source>
</evidence>
<evidence type="ECO:0000313" key="2">
    <source>
        <dbReference type="Proteomes" id="UP001249851"/>
    </source>
</evidence>
<dbReference type="EMBL" id="JARQWQ010000175">
    <property type="protein sequence ID" value="KAK2547630.1"/>
    <property type="molecule type" value="Genomic_DNA"/>
</dbReference>
<comment type="caution">
    <text evidence="1">The sequence shown here is derived from an EMBL/GenBank/DDBJ whole genome shotgun (WGS) entry which is preliminary data.</text>
</comment>
<dbReference type="Proteomes" id="UP001249851">
    <property type="component" value="Unassembled WGS sequence"/>
</dbReference>
<dbReference type="AlphaFoldDB" id="A0AAD9PS07"/>
<dbReference type="PANTHER" id="PTHR33198">
    <property type="entry name" value="ANK_REP_REGION DOMAIN-CONTAINING PROTEIN-RELATED"/>
    <property type="match status" value="1"/>
</dbReference>
<organism evidence="1 2">
    <name type="scientific">Acropora cervicornis</name>
    <name type="common">Staghorn coral</name>
    <dbReference type="NCBI Taxonomy" id="6130"/>
    <lineage>
        <taxon>Eukaryota</taxon>
        <taxon>Metazoa</taxon>
        <taxon>Cnidaria</taxon>
        <taxon>Anthozoa</taxon>
        <taxon>Hexacorallia</taxon>
        <taxon>Scleractinia</taxon>
        <taxon>Astrocoeniina</taxon>
        <taxon>Acroporidae</taxon>
        <taxon>Acropora</taxon>
    </lineage>
</organism>
<reference evidence="1" key="2">
    <citation type="journal article" date="2023" name="Science">
        <title>Genomic signatures of disease resistance in endangered staghorn corals.</title>
        <authorList>
            <person name="Vollmer S.V."/>
            <person name="Selwyn J.D."/>
            <person name="Despard B.A."/>
            <person name="Roesel C.L."/>
        </authorList>
    </citation>
    <scope>NUCLEOTIDE SEQUENCE</scope>
    <source>
        <strain evidence="1">K2</strain>
    </source>
</reference>
<sequence>MGENGEEAAATVQEIQVAGPTVQAIRVVTETRTQPFAIPDEANAMGKAWPEWLEGIEREFRCFKISEAVDKKDAMIIYGGNEIARVEKSLPDPEMGDVYTKLPTKLNYHFTPKKNKHHARYLFLKMRPHVGETISVYAARLREKAKGCEFGDTLDERILEHVIQTIDNKKLIERAISKTWDLTRFLTEAS</sequence>
<reference evidence="1" key="1">
    <citation type="journal article" date="2023" name="G3 (Bethesda)">
        <title>Whole genome assembly and annotation of the endangered Caribbean coral Acropora cervicornis.</title>
        <authorList>
            <person name="Selwyn J.D."/>
            <person name="Vollmer S.V."/>
        </authorList>
    </citation>
    <scope>NUCLEOTIDE SEQUENCE</scope>
    <source>
        <strain evidence="1">K2</strain>
    </source>
</reference>